<feature type="transmembrane region" description="Helical" evidence="1">
    <location>
        <begin position="34"/>
        <end position="54"/>
    </location>
</feature>
<proteinExistence type="predicted"/>
<dbReference type="Proteomes" id="UP000436088">
    <property type="component" value="Unassembled WGS sequence"/>
</dbReference>
<evidence type="ECO:0000313" key="3">
    <source>
        <dbReference type="Proteomes" id="UP000436088"/>
    </source>
</evidence>
<protein>
    <submittedName>
        <fullName evidence="2">ERD (Early-responsive to dehydration stress) family protein</fullName>
    </submittedName>
</protein>
<evidence type="ECO:0000313" key="2">
    <source>
        <dbReference type="EMBL" id="KAE8709294.1"/>
    </source>
</evidence>
<keyword evidence="1" id="KW-0472">Membrane</keyword>
<dbReference type="EMBL" id="VEPZ02000937">
    <property type="protein sequence ID" value="KAE8709294.1"/>
    <property type="molecule type" value="Genomic_DNA"/>
</dbReference>
<name>A0A6A3AX09_HIBSY</name>
<reference evidence="2" key="1">
    <citation type="submission" date="2019-09" db="EMBL/GenBank/DDBJ databases">
        <title>Draft genome information of white flower Hibiscus syriacus.</title>
        <authorList>
            <person name="Kim Y.-M."/>
        </authorList>
    </citation>
    <scope>NUCLEOTIDE SEQUENCE [LARGE SCALE GENOMIC DNA]</scope>
    <source>
        <strain evidence="2">YM2019G1</strain>
    </source>
</reference>
<keyword evidence="1" id="KW-0812">Transmembrane</keyword>
<sequence>MNEVMTAADASTMRGAGSALVASSPSSNLPPNNLPLISAFLALALAQLLKMALLQLLQVYRMGREDQLLQLRLSWHVLYVLPNSSFPCGDILDLLTPAGMGMLQTIPAAAGSPSFEFSFLMHSFFLLSMTWS</sequence>
<keyword evidence="3" id="KW-1185">Reference proteome</keyword>
<accession>A0A6A3AX09</accession>
<comment type="caution">
    <text evidence="2">The sequence shown here is derived from an EMBL/GenBank/DDBJ whole genome shotgun (WGS) entry which is preliminary data.</text>
</comment>
<dbReference type="AlphaFoldDB" id="A0A6A3AX09"/>
<keyword evidence="1" id="KW-1133">Transmembrane helix</keyword>
<gene>
    <name evidence="2" type="ORF">F3Y22_tig00110332pilonHSYRG01267</name>
</gene>
<organism evidence="2 3">
    <name type="scientific">Hibiscus syriacus</name>
    <name type="common">Rose of Sharon</name>
    <dbReference type="NCBI Taxonomy" id="106335"/>
    <lineage>
        <taxon>Eukaryota</taxon>
        <taxon>Viridiplantae</taxon>
        <taxon>Streptophyta</taxon>
        <taxon>Embryophyta</taxon>
        <taxon>Tracheophyta</taxon>
        <taxon>Spermatophyta</taxon>
        <taxon>Magnoliopsida</taxon>
        <taxon>eudicotyledons</taxon>
        <taxon>Gunneridae</taxon>
        <taxon>Pentapetalae</taxon>
        <taxon>rosids</taxon>
        <taxon>malvids</taxon>
        <taxon>Malvales</taxon>
        <taxon>Malvaceae</taxon>
        <taxon>Malvoideae</taxon>
        <taxon>Hibiscus</taxon>
    </lineage>
</organism>
<evidence type="ECO:0000256" key="1">
    <source>
        <dbReference type="SAM" id="Phobius"/>
    </source>
</evidence>